<comment type="caution">
    <text evidence="10">The sequence shown here is derived from an EMBL/GenBank/DDBJ whole genome shotgun (WGS) entry which is preliminary data.</text>
</comment>
<evidence type="ECO:0000313" key="10">
    <source>
        <dbReference type="EMBL" id="KAJ8252729.1"/>
    </source>
</evidence>
<protein>
    <recommendedName>
        <fullName evidence="5">Small ribosomal subunit protein uS15</fullName>
    </recommendedName>
    <alternativeName>
        <fullName evidence="6">40S ribosomal protein S13</fullName>
    </alternativeName>
</protein>
<organism evidence="10 11">
    <name type="scientific">Conger conger</name>
    <name type="common">Conger eel</name>
    <name type="synonym">Muraena conger</name>
    <dbReference type="NCBI Taxonomy" id="82655"/>
    <lineage>
        <taxon>Eukaryota</taxon>
        <taxon>Metazoa</taxon>
        <taxon>Chordata</taxon>
        <taxon>Craniata</taxon>
        <taxon>Vertebrata</taxon>
        <taxon>Euteleostomi</taxon>
        <taxon>Actinopterygii</taxon>
        <taxon>Neopterygii</taxon>
        <taxon>Teleostei</taxon>
        <taxon>Anguilliformes</taxon>
        <taxon>Congridae</taxon>
        <taxon>Conger</taxon>
    </lineage>
</organism>
<evidence type="ECO:0000256" key="3">
    <source>
        <dbReference type="ARBA" id="ARBA00023274"/>
    </source>
</evidence>
<dbReference type="Pfam" id="PF08069">
    <property type="entry name" value="Ribosomal_S13_N"/>
    <property type="match status" value="1"/>
</dbReference>
<dbReference type="GO" id="GO:0006412">
    <property type="term" value="P:translation"/>
    <property type="evidence" value="ECO:0007669"/>
    <property type="project" value="InterPro"/>
</dbReference>
<keyword evidence="2 8" id="KW-0689">Ribosomal protein</keyword>
<dbReference type="GO" id="GO:0003735">
    <property type="term" value="F:structural constituent of ribosome"/>
    <property type="evidence" value="ECO:0007669"/>
    <property type="project" value="InterPro"/>
</dbReference>
<dbReference type="PROSITE" id="PS00362">
    <property type="entry name" value="RIBOSOMAL_S15"/>
    <property type="match status" value="1"/>
</dbReference>
<evidence type="ECO:0000256" key="2">
    <source>
        <dbReference type="ARBA" id="ARBA00022980"/>
    </source>
</evidence>
<dbReference type="OrthoDB" id="623277at2759"/>
<evidence type="ECO:0000256" key="7">
    <source>
        <dbReference type="ARBA" id="ARBA00045746"/>
    </source>
</evidence>
<dbReference type="AlphaFoldDB" id="A0A9Q1CZD9"/>
<evidence type="ECO:0000256" key="5">
    <source>
        <dbReference type="ARBA" id="ARBA00035165"/>
    </source>
</evidence>
<evidence type="ECO:0000256" key="1">
    <source>
        <dbReference type="ARBA" id="ARBA00008434"/>
    </source>
</evidence>
<accession>A0A9Q1CZD9</accession>
<dbReference type="GO" id="GO:0022627">
    <property type="term" value="C:cytosolic small ribosomal subunit"/>
    <property type="evidence" value="ECO:0007669"/>
    <property type="project" value="TreeGrafter"/>
</dbReference>
<comment type="similarity">
    <text evidence="1 8">Belongs to the universal ribosomal protein uS15 family.</text>
</comment>
<evidence type="ECO:0000259" key="9">
    <source>
        <dbReference type="SMART" id="SM01386"/>
    </source>
</evidence>
<dbReference type="Gene3D" id="4.10.860.130">
    <property type="match status" value="1"/>
</dbReference>
<dbReference type="SUPFAM" id="SSF47060">
    <property type="entry name" value="S15/NS1 RNA-binding domain"/>
    <property type="match status" value="1"/>
</dbReference>
<dbReference type="SMART" id="SM01386">
    <property type="entry name" value="Ribosomal_S13_N"/>
    <property type="match status" value="1"/>
</dbReference>
<dbReference type="FunFam" id="1.10.287.10:FF:000003">
    <property type="entry name" value="40S ribosomal protein S13"/>
    <property type="match status" value="1"/>
</dbReference>
<dbReference type="HAMAP" id="MF_01343_A">
    <property type="entry name" value="Ribosomal_uS15_A"/>
    <property type="match status" value="1"/>
</dbReference>
<dbReference type="InterPro" id="IPR009068">
    <property type="entry name" value="uS15_NS1_RNA-bd_sf"/>
</dbReference>
<dbReference type="InterPro" id="IPR023029">
    <property type="entry name" value="Ribosomal_uS15_arc_euk"/>
</dbReference>
<feature type="domain" description="Small ribosomal subunit protein uS15 N-terminal" evidence="9">
    <location>
        <begin position="1"/>
        <end position="64"/>
    </location>
</feature>
<dbReference type="Gene3D" id="1.10.287.10">
    <property type="entry name" value="S15/NS1, RNA-binding"/>
    <property type="match status" value="1"/>
</dbReference>
<keyword evidence="11" id="KW-1185">Reference proteome</keyword>
<evidence type="ECO:0000256" key="4">
    <source>
        <dbReference type="ARBA" id="ARBA00035021"/>
    </source>
</evidence>
<dbReference type="PANTHER" id="PTHR11885:SF6">
    <property type="entry name" value="SMALL RIBOSOMAL SUBUNIT PROTEIN US15"/>
    <property type="match status" value="1"/>
</dbReference>
<evidence type="ECO:0000256" key="6">
    <source>
        <dbReference type="ARBA" id="ARBA00035470"/>
    </source>
</evidence>
<proteinExistence type="inferred from homology"/>
<dbReference type="InterPro" id="IPR000589">
    <property type="entry name" value="Ribosomal_uS15"/>
</dbReference>
<dbReference type="FunFam" id="4.10.860.130:FF:000001">
    <property type="entry name" value="40S ribosomal protein S13"/>
    <property type="match status" value="1"/>
</dbReference>
<comment type="subunit">
    <text evidence="4">Component of the small ribosomal subunit.</text>
</comment>
<dbReference type="GO" id="GO:0005730">
    <property type="term" value="C:nucleolus"/>
    <property type="evidence" value="ECO:0007669"/>
    <property type="project" value="TreeGrafter"/>
</dbReference>
<dbReference type="InterPro" id="IPR012606">
    <property type="entry name" value="Ribosomal_uS15_N"/>
</dbReference>
<keyword evidence="3 8" id="KW-0687">Ribonucleoprotein</keyword>
<evidence type="ECO:0000313" key="11">
    <source>
        <dbReference type="Proteomes" id="UP001152803"/>
    </source>
</evidence>
<dbReference type="SMART" id="SM01387">
    <property type="entry name" value="Ribosomal_S15"/>
    <property type="match status" value="1"/>
</dbReference>
<dbReference type="Pfam" id="PF00312">
    <property type="entry name" value="Ribosomal_S15"/>
    <property type="match status" value="1"/>
</dbReference>
<evidence type="ECO:0000256" key="8">
    <source>
        <dbReference type="RuleBase" id="RU003919"/>
    </source>
</evidence>
<name>A0A9Q1CZD9_CONCO</name>
<dbReference type="GO" id="GO:0070181">
    <property type="term" value="F:small ribosomal subunit rRNA binding"/>
    <property type="evidence" value="ECO:0007669"/>
    <property type="project" value="TreeGrafter"/>
</dbReference>
<dbReference type="PANTHER" id="PTHR11885">
    <property type="entry name" value="RIBOSOMAL PROTEIN S15P/S13E"/>
    <property type="match status" value="1"/>
</dbReference>
<dbReference type="EMBL" id="JAFJMO010000017">
    <property type="protein sequence ID" value="KAJ8252729.1"/>
    <property type="molecule type" value="Genomic_DNA"/>
</dbReference>
<dbReference type="Proteomes" id="UP001152803">
    <property type="component" value="Unassembled WGS sequence"/>
</dbReference>
<gene>
    <name evidence="10" type="ORF">COCON_G00220410</name>
</gene>
<reference evidence="10" key="1">
    <citation type="journal article" date="2023" name="Science">
        <title>Genome structures resolve the early diversification of teleost fishes.</title>
        <authorList>
            <person name="Parey E."/>
            <person name="Louis A."/>
            <person name="Montfort J."/>
            <person name="Bouchez O."/>
            <person name="Roques C."/>
            <person name="Iampietro C."/>
            <person name="Lluch J."/>
            <person name="Castinel A."/>
            <person name="Donnadieu C."/>
            <person name="Desvignes T."/>
            <person name="Floi Bucao C."/>
            <person name="Jouanno E."/>
            <person name="Wen M."/>
            <person name="Mejri S."/>
            <person name="Dirks R."/>
            <person name="Jansen H."/>
            <person name="Henkel C."/>
            <person name="Chen W.J."/>
            <person name="Zahm M."/>
            <person name="Cabau C."/>
            <person name="Klopp C."/>
            <person name="Thompson A.W."/>
            <person name="Robinson-Rechavi M."/>
            <person name="Braasch I."/>
            <person name="Lecointre G."/>
            <person name="Bobe J."/>
            <person name="Postlethwait J.H."/>
            <person name="Berthelot C."/>
            <person name="Roest Crollius H."/>
            <person name="Guiguen Y."/>
        </authorList>
    </citation>
    <scope>NUCLEOTIDE SEQUENCE</scope>
    <source>
        <strain evidence="10">Concon-B</strain>
    </source>
</reference>
<comment type="function">
    <text evidence="7">Component of the small ribosomal subunit. The ribosome is a large ribonucleoprotein complex responsible for the synthesis of proteins in the cell.</text>
</comment>
<dbReference type="NCBIfam" id="NF006331">
    <property type="entry name" value="PRK08561.1"/>
    <property type="match status" value="1"/>
</dbReference>
<sequence length="155" mass="17634">MGRMHAPGKGLSQSALPYRRSVPTWLKLTSEDVKEQIFKLAKKGLTPPRLMNSGGVILRDSHGVAQVRFVAGNKILRILKSKGLAPDLPEDLYHLIKKAVAVRKHLERNRKDKDAKFRLILTESRIHRLARYYKTRRVLPPNWKYESSTASALVA</sequence>
<dbReference type="CDD" id="cd00353">
    <property type="entry name" value="Ribosomal_S15p_S13e"/>
    <property type="match status" value="1"/>
</dbReference>